<dbReference type="Proteomes" id="UP000007797">
    <property type="component" value="Unassembled WGS sequence"/>
</dbReference>
<accession>F4Q581</accession>
<dbReference type="KEGG" id="dfa:DFA_08122"/>
<protein>
    <submittedName>
        <fullName evidence="1">Uncharacterized protein</fullName>
    </submittedName>
</protein>
<dbReference type="GeneID" id="14869359"/>
<dbReference type="OrthoDB" id="270930at2759"/>
<dbReference type="RefSeq" id="XP_004355624.1">
    <property type="nucleotide sequence ID" value="XM_004355571.1"/>
</dbReference>
<dbReference type="EMBL" id="GL883021">
    <property type="protein sequence ID" value="EGG17140.1"/>
    <property type="molecule type" value="Genomic_DNA"/>
</dbReference>
<evidence type="ECO:0000313" key="2">
    <source>
        <dbReference type="Proteomes" id="UP000007797"/>
    </source>
</evidence>
<reference evidence="2" key="1">
    <citation type="journal article" date="2011" name="Genome Res.">
        <title>Phylogeny-wide analysis of social amoeba genomes highlights ancient origins for complex intercellular communication.</title>
        <authorList>
            <person name="Heidel A.J."/>
            <person name="Lawal H.M."/>
            <person name="Felder M."/>
            <person name="Schilde C."/>
            <person name="Helps N.R."/>
            <person name="Tunggal B."/>
            <person name="Rivero F."/>
            <person name="John U."/>
            <person name="Schleicher M."/>
            <person name="Eichinger L."/>
            <person name="Platzer M."/>
            <person name="Noegel A.A."/>
            <person name="Schaap P."/>
            <person name="Gloeckner G."/>
        </authorList>
    </citation>
    <scope>NUCLEOTIDE SEQUENCE [LARGE SCALE GENOMIC DNA]</scope>
    <source>
        <strain evidence="2">SH3</strain>
    </source>
</reference>
<dbReference type="AlphaFoldDB" id="F4Q581"/>
<evidence type="ECO:0000313" key="1">
    <source>
        <dbReference type="EMBL" id="EGG17140.1"/>
    </source>
</evidence>
<gene>
    <name evidence="1" type="ORF">DFA_08122</name>
</gene>
<sequence length="39" mass="4396">MFVSKLKNFDAYPKTADDFNIKTYSGAIGIVLVSQEIRD</sequence>
<proteinExistence type="predicted"/>
<organism evidence="1 2">
    <name type="scientific">Cavenderia fasciculata</name>
    <name type="common">Slime mold</name>
    <name type="synonym">Dictyostelium fasciculatum</name>
    <dbReference type="NCBI Taxonomy" id="261658"/>
    <lineage>
        <taxon>Eukaryota</taxon>
        <taxon>Amoebozoa</taxon>
        <taxon>Evosea</taxon>
        <taxon>Eumycetozoa</taxon>
        <taxon>Dictyostelia</taxon>
        <taxon>Acytosteliales</taxon>
        <taxon>Cavenderiaceae</taxon>
        <taxon>Cavenderia</taxon>
    </lineage>
</organism>
<keyword evidence="2" id="KW-1185">Reference proteome</keyword>
<name>F4Q581_CACFS</name>